<organism evidence="6">
    <name type="scientific">marine metagenome</name>
    <dbReference type="NCBI Taxonomy" id="408172"/>
    <lineage>
        <taxon>unclassified sequences</taxon>
        <taxon>metagenomes</taxon>
        <taxon>ecological metagenomes</taxon>
    </lineage>
</organism>
<evidence type="ECO:0000256" key="3">
    <source>
        <dbReference type="ARBA" id="ARBA00022801"/>
    </source>
</evidence>
<evidence type="ECO:0000256" key="4">
    <source>
        <dbReference type="ARBA" id="ARBA00022833"/>
    </source>
</evidence>
<dbReference type="InterPro" id="IPR001279">
    <property type="entry name" value="Metallo-B-lactamas"/>
</dbReference>
<dbReference type="AlphaFoldDB" id="A0A383B9P4"/>
<dbReference type="InterPro" id="IPR051013">
    <property type="entry name" value="MBL_superfamily_lactonases"/>
</dbReference>
<sequence length="247" mass="27334">IPKITWERHVKPDRWNRVNLGLNCLLIQTPYGNALVDTGVGNKETGKIPESYGITSSKLGKKLKEVGLTAKDIDAVILTHLHFDHSGGSTKIDRFGKPIPVFPKAKYYVQTSCWNAASDPNERSTQSHNPEDYLCLQDTGQLQLIDGDEEILPGIWVKETGGHCQGHQVVQINSGGEKIVFLGDVIPTPHHLKLPCIAAQDQYPEATLEVKKELLGRAIKEGWLVIFGHGNENKAGYIERRNGDVTL</sequence>
<name>A0A383B9P4_9ZZZZ</name>
<gene>
    <name evidence="6" type="ORF">METZ01_LOCUS469576</name>
</gene>
<dbReference type="SMART" id="SM00849">
    <property type="entry name" value="Lactamase_B"/>
    <property type="match status" value="1"/>
</dbReference>
<feature type="non-terminal residue" evidence="6">
    <location>
        <position position="247"/>
    </location>
</feature>
<dbReference type="Pfam" id="PF00753">
    <property type="entry name" value="Lactamase_B"/>
    <property type="match status" value="1"/>
</dbReference>
<dbReference type="EMBL" id="UINC01198659">
    <property type="protein sequence ID" value="SVE16722.1"/>
    <property type="molecule type" value="Genomic_DNA"/>
</dbReference>
<dbReference type="PANTHER" id="PTHR42978:SF6">
    <property type="entry name" value="QUORUM-QUENCHING LACTONASE YTNP-RELATED"/>
    <property type="match status" value="1"/>
</dbReference>
<keyword evidence="3" id="KW-0378">Hydrolase</keyword>
<feature type="non-terminal residue" evidence="6">
    <location>
        <position position="1"/>
    </location>
</feature>
<evidence type="ECO:0000256" key="2">
    <source>
        <dbReference type="ARBA" id="ARBA00022723"/>
    </source>
</evidence>
<reference evidence="6" key="1">
    <citation type="submission" date="2018-05" db="EMBL/GenBank/DDBJ databases">
        <authorList>
            <person name="Lanie J.A."/>
            <person name="Ng W.-L."/>
            <person name="Kazmierczak K.M."/>
            <person name="Andrzejewski T.M."/>
            <person name="Davidsen T.M."/>
            <person name="Wayne K.J."/>
            <person name="Tettelin H."/>
            <person name="Glass J.I."/>
            <person name="Rusch D."/>
            <person name="Podicherti R."/>
            <person name="Tsui H.-C.T."/>
            <person name="Winkler M.E."/>
        </authorList>
    </citation>
    <scope>NUCLEOTIDE SEQUENCE</scope>
</reference>
<protein>
    <recommendedName>
        <fullName evidence="5">Metallo-beta-lactamase domain-containing protein</fullName>
    </recommendedName>
</protein>
<keyword evidence="2" id="KW-0479">Metal-binding</keyword>
<evidence type="ECO:0000259" key="5">
    <source>
        <dbReference type="SMART" id="SM00849"/>
    </source>
</evidence>
<dbReference type="Gene3D" id="3.60.15.10">
    <property type="entry name" value="Ribonuclease Z/Hydroxyacylglutathione hydrolase-like"/>
    <property type="match status" value="1"/>
</dbReference>
<dbReference type="GO" id="GO:0016787">
    <property type="term" value="F:hydrolase activity"/>
    <property type="evidence" value="ECO:0007669"/>
    <property type="project" value="UniProtKB-KW"/>
</dbReference>
<dbReference type="InterPro" id="IPR036866">
    <property type="entry name" value="RibonucZ/Hydroxyglut_hydro"/>
</dbReference>
<keyword evidence="4" id="KW-0862">Zinc</keyword>
<evidence type="ECO:0000313" key="6">
    <source>
        <dbReference type="EMBL" id="SVE16722.1"/>
    </source>
</evidence>
<dbReference type="GO" id="GO:0046872">
    <property type="term" value="F:metal ion binding"/>
    <property type="evidence" value="ECO:0007669"/>
    <property type="project" value="UniProtKB-KW"/>
</dbReference>
<comment type="similarity">
    <text evidence="1">Belongs to the metallo-beta-lactamase superfamily.</text>
</comment>
<evidence type="ECO:0000256" key="1">
    <source>
        <dbReference type="ARBA" id="ARBA00007749"/>
    </source>
</evidence>
<accession>A0A383B9P4</accession>
<feature type="domain" description="Metallo-beta-lactamase" evidence="5">
    <location>
        <begin position="21"/>
        <end position="229"/>
    </location>
</feature>
<proteinExistence type="inferred from homology"/>
<dbReference type="PANTHER" id="PTHR42978">
    <property type="entry name" value="QUORUM-QUENCHING LACTONASE YTNP-RELATED-RELATED"/>
    <property type="match status" value="1"/>
</dbReference>
<dbReference type="SUPFAM" id="SSF56281">
    <property type="entry name" value="Metallo-hydrolase/oxidoreductase"/>
    <property type="match status" value="1"/>
</dbReference>